<dbReference type="KEGG" id="gji:H1R19_15090"/>
<protein>
    <submittedName>
        <fullName evidence="2">Uncharacterized protein</fullName>
    </submittedName>
</protein>
<name>A0A7D7QMT2_9ACTN</name>
<evidence type="ECO:0000313" key="2">
    <source>
        <dbReference type="EMBL" id="QMT00246.1"/>
    </source>
</evidence>
<evidence type="ECO:0000256" key="1">
    <source>
        <dbReference type="SAM" id="MobiDB-lite"/>
    </source>
</evidence>
<feature type="region of interest" description="Disordered" evidence="1">
    <location>
        <begin position="181"/>
        <end position="208"/>
    </location>
</feature>
<dbReference type="Proteomes" id="UP000515663">
    <property type="component" value="Chromosome"/>
</dbReference>
<organism evidence="2 3">
    <name type="scientific">Gordonia jinghuaiqii</name>
    <dbReference type="NCBI Taxonomy" id="2758710"/>
    <lineage>
        <taxon>Bacteria</taxon>
        <taxon>Bacillati</taxon>
        <taxon>Actinomycetota</taxon>
        <taxon>Actinomycetes</taxon>
        <taxon>Mycobacteriales</taxon>
        <taxon>Gordoniaceae</taxon>
        <taxon>Gordonia</taxon>
    </lineage>
</organism>
<reference evidence="3" key="1">
    <citation type="submission" date="2020-07" db="EMBL/GenBank/DDBJ databases">
        <title>novel species isolated from the respiratory tract of Marmot.</title>
        <authorList>
            <person name="Zhang G."/>
        </authorList>
    </citation>
    <scope>NUCLEOTIDE SEQUENCE [LARGE SCALE GENOMIC DNA]</scope>
    <source>
        <strain evidence="3">686</strain>
    </source>
</reference>
<sequence length="208" mass="21446">MLGTGEARPGRRGHRGVLGTTALCIAFGGMLLSACASTVGGVGVAAPGEVAVYRSEVSASAAAAVRAEGVELCRESMSSMVVMVRGVNTFIDRLNRTHSYPAVGDLDDKARASLIAGADQIRPNITDTSPADVVAPAKTFLDSTARLEDAIRRELRTTLNPVSGQWSRDKQRLLDACGAYTPIPAPSSATPRAPATDAAPTVPSSPSG</sequence>
<dbReference type="EMBL" id="CP059491">
    <property type="protein sequence ID" value="QMT00246.1"/>
    <property type="molecule type" value="Genomic_DNA"/>
</dbReference>
<gene>
    <name evidence="2" type="ORF">H1R19_15090</name>
</gene>
<dbReference type="AlphaFoldDB" id="A0A7D7QMT2"/>
<evidence type="ECO:0000313" key="3">
    <source>
        <dbReference type="Proteomes" id="UP000515663"/>
    </source>
</evidence>
<accession>A0A7D7QMT2</accession>
<proteinExistence type="predicted"/>
<dbReference type="RefSeq" id="WP_188327746.1">
    <property type="nucleotide sequence ID" value="NZ_CP059491.1"/>
</dbReference>
<keyword evidence="3" id="KW-1185">Reference proteome</keyword>